<dbReference type="PROSITE" id="PS01124">
    <property type="entry name" value="HTH_ARAC_FAMILY_2"/>
    <property type="match status" value="1"/>
</dbReference>
<feature type="domain" description="HTH araC/xylS-type" evidence="4">
    <location>
        <begin position="167"/>
        <end position="265"/>
    </location>
</feature>
<dbReference type="EMBL" id="CP108482">
    <property type="protein sequence ID" value="WUS57964.1"/>
    <property type="molecule type" value="Genomic_DNA"/>
</dbReference>
<reference evidence="5 6" key="1">
    <citation type="submission" date="2022-10" db="EMBL/GenBank/DDBJ databases">
        <title>The complete genomes of actinobacterial strains from the NBC collection.</title>
        <authorList>
            <person name="Joergensen T.S."/>
            <person name="Alvarez Arevalo M."/>
            <person name="Sterndorff E.B."/>
            <person name="Faurdal D."/>
            <person name="Vuksanovic O."/>
            <person name="Mourched A.-S."/>
            <person name="Charusanti P."/>
            <person name="Shaw S."/>
            <person name="Blin K."/>
            <person name="Weber T."/>
        </authorList>
    </citation>
    <scope>NUCLEOTIDE SEQUENCE [LARGE SCALE GENOMIC DNA]</scope>
    <source>
        <strain evidence="5 6">NBC_01247</strain>
    </source>
</reference>
<evidence type="ECO:0000313" key="6">
    <source>
        <dbReference type="Proteomes" id="UP001432014"/>
    </source>
</evidence>
<evidence type="ECO:0000256" key="3">
    <source>
        <dbReference type="ARBA" id="ARBA00023163"/>
    </source>
</evidence>
<gene>
    <name evidence="5" type="ORF">OG469_22105</name>
</gene>
<evidence type="ECO:0000256" key="2">
    <source>
        <dbReference type="ARBA" id="ARBA00023125"/>
    </source>
</evidence>
<dbReference type="InterPro" id="IPR018060">
    <property type="entry name" value="HTH_AraC"/>
</dbReference>
<dbReference type="Proteomes" id="UP001432014">
    <property type="component" value="Chromosome"/>
</dbReference>
<accession>A0ABZ1WB43</accession>
<dbReference type="InterPro" id="IPR046532">
    <property type="entry name" value="DUF6597"/>
</dbReference>
<dbReference type="Pfam" id="PF12833">
    <property type="entry name" value="HTH_18"/>
    <property type="match status" value="1"/>
</dbReference>
<dbReference type="SMART" id="SM00342">
    <property type="entry name" value="HTH_ARAC"/>
    <property type="match status" value="1"/>
</dbReference>
<keyword evidence="3" id="KW-0804">Transcription</keyword>
<sequence length="279" mass="29394">MTDPGLGRGVLHPAAATTQFDLLRREPAADLAPYVEYHWIVRWDLRGHPPHEQQVLCHPNVHLVFEEPAAAVYGVQRGLFSRRLTGAGHVLGVRFRPGAFRPLLGAPVAGLADRVVLAAELFGPAADEAGRAVLGTADPAAMAAAAESFLRGVLPAEPPQPAARQAEAVLALIADTAALVRVDQVAAAAGISVRGLQRLFAEYVGASPKWVLRRARLHEAAARAEQGTGVDWAALAADLGYADQAHLVRDFTAVVGAPPARYARRGPAPAGRGTARASR</sequence>
<keyword evidence="2" id="KW-0238">DNA-binding</keyword>
<proteinExistence type="predicted"/>
<evidence type="ECO:0000313" key="5">
    <source>
        <dbReference type="EMBL" id="WUS57964.1"/>
    </source>
</evidence>
<dbReference type="Gene3D" id="1.10.10.60">
    <property type="entry name" value="Homeodomain-like"/>
    <property type="match status" value="1"/>
</dbReference>
<dbReference type="RefSeq" id="WP_329496155.1">
    <property type="nucleotide sequence ID" value="NZ_CP108460.1"/>
</dbReference>
<evidence type="ECO:0000259" key="4">
    <source>
        <dbReference type="PROSITE" id="PS01124"/>
    </source>
</evidence>
<name>A0ABZ1WB43_9ACTN</name>
<keyword evidence="1" id="KW-0805">Transcription regulation</keyword>
<protein>
    <submittedName>
        <fullName evidence="5">Helix-turn-helix domain-containing protein</fullName>
    </submittedName>
</protein>
<organism evidence="5 6">
    <name type="scientific">Kitasatospora herbaricolor</name>
    <dbReference type="NCBI Taxonomy" id="68217"/>
    <lineage>
        <taxon>Bacteria</taxon>
        <taxon>Bacillati</taxon>
        <taxon>Actinomycetota</taxon>
        <taxon>Actinomycetes</taxon>
        <taxon>Kitasatosporales</taxon>
        <taxon>Streptomycetaceae</taxon>
        <taxon>Kitasatospora</taxon>
    </lineage>
</organism>
<dbReference type="InterPro" id="IPR050204">
    <property type="entry name" value="AraC_XylS_family_regulators"/>
</dbReference>
<keyword evidence="6" id="KW-1185">Reference proteome</keyword>
<dbReference type="PANTHER" id="PTHR46796">
    <property type="entry name" value="HTH-TYPE TRANSCRIPTIONAL ACTIVATOR RHAS-RELATED"/>
    <property type="match status" value="1"/>
</dbReference>
<dbReference type="PANTHER" id="PTHR46796:SF15">
    <property type="entry name" value="BLL1074 PROTEIN"/>
    <property type="match status" value="1"/>
</dbReference>
<dbReference type="Pfam" id="PF20240">
    <property type="entry name" value="DUF6597"/>
    <property type="match status" value="1"/>
</dbReference>
<evidence type="ECO:0000256" key="1">
    <source>
        <dbReference type="ARBA" id="ARBA00023015"/>
    </source>
</evidence>